<dbReference type="AlphaFoldDB" id="A0A401NQX4"/>
<feature type="compositionally biased region" description="Basic and acidic residues" evidence="1">
    <location>
        <begin position="953"/>
        <end position="969"/>
    </location>
</feature>
<dbReference type="OrthoDB" id="10302536at2759"/>
<evidence type="ECO:0000313" key="2">
    <source>
        <dbReference type="EMBL" id="GCB63242.1"/>
    </source>
</evidence>
<reference evidence="2 3" key="1">
    <citation type="journal article" date="2018" name="Nat. Ecol. Evol.">
        <title>Shark genomes provide insights into elasmobranch evolution and the origin of vertebrates.</title>
        <authorList>
            <person name="Hara Y"/>
            <person name="Yamaguchi K"/>
            <person name="Onimaru K"/>
            <person name="Kadota M"/>
            <person name="Koyanagi M"/>
            <person name="Keeley SD"/>
            <person name="Tatsumi K"/>
            <person name="Tanaka K"/>
            <person name="Motone F"/>
            <person name="Kageyama Y"/>
            <person name="Nozu R"/>
            <person name="Adachi N"/>
            <person name="Nishimura O"/>
            <person name="Nakagawa R"/>
            <person name="Tanegashima C"/>
            <person name="Kiyatake I"/>
            <person name="Matsumoto R"/>
            <person name="Murakumo K"/>
            <person name="Nishida K"/>
            <person name="Terakita A"/>
            <person name="Kuratani S"/>
            <person name="Sato K"/>
            <person name="Hyodo S Kuraku.S."/>
        </authorList>
    </citation>
    <scope>NUCLEOTIDE SEQUENCE [LARGE SCALE GENOMIC DNA]</scope>
</reference>
<dbReference type="EMBL" id="BFAA01006630">
    <property type="protein sequence ID" value="GCB63242.1"/>
    <property type="molecule type" value="Genomic_DNA"/>
</dbReference>
<feature type="compositionally biased region" description="Basic and acidic residues" evidence="1">
    <location>
        <begin position="895"/>
        <end position="917"/>
    </location>
</feature>
<comment type="caution">
    <text evidence="2">The sequence shown here is derived from an EMBL/GenBank/DDBJ whole genome shotgun (WGS) entry which is preliminary data.</text>
</comment>
<organism evidence="2 3">
    <name type="scientific">Scyliorhinus torazame</name>
    <name type="common">Cloudy catshark</name>
    <name type="synonym">Catulus torazame</name>
    <dbReference type="NCBI Taxonomy" id="75743"/>
    <lineage>
        <taxon>Eukaryota</taxon>
        <taxon>Metazoa</taxon>
        <taxon>Chordata</taxon>
        <taxon>Craniata</taxon>
        <taxon>Vertebrata</taxon>
        <taxon>Chondrichthyes</taxon>
        <taxon>Elasmobranchii</taxon>
        <taxon>Galeomorphii</taxon>
        <taxon>Galeoidea</taxon>
        <taxon>Carcharhiniformes</taxon>
        <taxon>Scyliorhinidae</taxon>
        <taxon>Scyliorhinus</taxon>
    </lineage>
</organism>
<keyword evidence="3" id="KW-1185">Reference proteome</keyword>
<proteinExistence type="predicted"/>
<sequence length="1012" mass="112437">MDEVRTKTVPGVKFNMEELRRVGPIEMSHEELPTEGLFDIKQMRKPKKADTNLYQWFHVSQIPASKQKCDKTNYSIKSEEEIYSKREAQIEVSKYEGPRYTSAEPDCKCTSISLAEGSHDNADTVIDDLETEDLYCCTLSGQGRVDQGMKKLEQRRCSSIPGVDGAESHRSSQQAVPQLVNLLVTDSKYVSELDNGNRCYPQNEFIDNTFKVGNSAKDDTFLSICDYIYRPGSGDTKEKGKDFIKRRNIYATEKDSRDSPELSLMQEQLHQLVAPTAENVNLIAEPKVKKLADSESVAADGGDCQTDFTEIALKRPELLEQSRQMSGDSSFDKIPAQPVRKSDVQVLLNQQKACSIICTPCTGSAETENVQEQNCASIPVPQKQHNEELRTEGLVIKNSKKESFAEVQFLGNNIDKEGARNFTQASERNSNQFAKLTVSAQLAMPAESPAKMQSPEGSLKSQVNLETKPGIEVKVLHMQRDKIGATNAKLGSRRLKVDGKEIFEQADERFGSSGEKMESNNSAEQTKAPTSHLIHSSSESMKTRTAKDAANETGSLASENQFLKEFSNDPVRKSAVFNYCQKMWSATSIGKGEKTPQVESASAEAFRGLKKLLEKKLDLNYAVLVWKDYYERKRRREAEIKEKLLQKQAASALALQQDSSDRHQLDAAPAIVPKRKSTAAKYGVSIQVKSSPLHSRKVIECNAKYQNYHNGIAPNLSREKDSISIASPKDVRDQDDSSDKFEFDLYLGKQILKKKGSGNSLISSNCSITEGSNENQCSSPDSVGSDISLDFYTSLHKASLDMNKYSDDKALRQVKSGYRSSHGVMQSSLCDNSKTNPGELSRKPYIEDYGRENFESRVFSKVSTRSTRPGEEGLLSGILDNESPRVGRKSQRSAIRSDSKANPDLGDSRWMRKERLATDQVAEEIPRDSWSGSKPEGDSSSFSGTGKPVSSDYRLHSGRKDDQPAKDVKLFNVTGPSPSRKRSTGLVDLRITNSGAVEDVRHKVKSSGLSLQ</sequence>
<accession>A0A401NQX4</accession>
<feature type="region of interest" description="Disordered" evidence="1">
    <location>
        <begin position="860"/>
        <end position="987"/>
    </location>
</feature>
<feature type="region of interest" description="Disordered" evidence="1">
    <location>
        <begin position="507"/>
        <end position="553"/>
    </location>
</feature>
<name>A0A401NQX4_SCYTO</name>
<evidence type="ECO:0000313" key="3">
    <source>
        <dbReference type="Proteomes" id="UP000288216"/>
    </source>
</evidence>
<feature type="region of interest" description="Disordered" evidence="1">
    <location>
        <begin position="822"/>
        <end position="843"/>
    </location>
</feature>
<feature type="compositionally biased region" description="Polar residues" evidence="1">
    <location>
        <begin position="823"/>
        <end position="838"/>
    </location>
</feature>
<dbReference type="Proteomes" id="UP000288216">
    <property type="component" value="Unassembled WGS sequence"/>
</dbReference>
<protein>
    <submittedName>
        <fullName evidence="2">Uncharacterized protein</fullName>
    </submittedName>
</protein>
<evidence type="ECO:0000256" key="1">
    <source>
        <dbReference type="SAM" id="MobiDB-lite"/>
    </source>
</evidence>
<feature type="compositionally biased region" description="Basic and acidic residues" evidence="1">
    <location>
        <begin position="541"/>
        <end position="550"/>
    </location>
</feature>
<gene>
    <name evidence="2" type="ORF">scyTo_0013179</name>
</gene>
<feature type="compositionally biased region" description="Basic and acidic residues" evidence="1">
    <location>
        <begin position="507"/>
        <end position="518"/>
    </location>
</feature>
<feature type="compositionally biased region" description="Polar residues" evidence="1">
    <location>
        <begin position="519"/>
        <end position="540"/>
    </location>
</feature>